<evidence type="ECO:0000256" key="1">
    <source>
        <dbReference type="ARBA" id="ARBA00001917"/>
    </source>
</evidence>
<comment type="caution">
    <text evidence="5">The sequence shown here is derived from an EMBL/GenBank/DDBJ whole genome shotgun (WGS) entry which is preliminary data.</text>
</comment>
<dbReference type="SUPFAM" id="SSF50475">
    <property type="entry name" value="FMN-binding split barrel"/>
    <property type="match status" value="1"/>
</dbReference>
<dbReference type="STRING" id="246199.CUS_5777"/>
<dbReference type="OrthoDB" id="9794638at2"/>
<dbReference type="InterPro" id="IPR002563">
    <property type="entry name" value="Flavin_Rdtase-like_dom"/>
</dbReference>
<proteinExistence type="inferred from homology"/>
<name>E9SEL8_RUMAL</name>
<dbReference type="RefSeq" id="WP_002851286.1">
    <property type="nucleotide sequence ID" value="NZ_ADKM02000100.1"/>
</dbReference>
<evidence type="ECO:0000259" key="4">
    <source>
        <dbReference type="SMART" id="SM00903"/>
    </source>
</evidence>
<reference evidence="5 6" key="1">
    <citation type="submission" date="2011-02" db="EMBL/GenBank/DDBJ databases">
        <authorList>
            <person name="Nelson K.E."/>
            <person name="Sutton G."/>
            <person name="Torralba M."/>
            <person name="Durkin S."/>
            <person name="Harkins D."/>
            <person name="Montgomery R."/>
            <person name="Ziemer C."/>
            <person name="Klaassens E."/>
            <person name="Ocuiv P."/>
            <person name="Morrison M."/>
        </authorList>
    </citation>
    <scope>NUCLEOTIDE SEQUENCE [LARGE SCALE GENOMIC DNA]</scope>
    <source>
        <strain evidence="5 6">8</strain>
    </source>
</reference>
<comment type="similarity">
    <text evidence="3">Belongs to the flavoredoxin family.</text>
</comment>
<dbReference type="PANTHER" id="PTHR43567:SF1">
    <property type="entry name" value="FLAVOREDOXIN"/>
    <property type="match status" value="1"/>
</dbReference>
<dbReference type="Gene3D" id="2.30.110.10">
    <property type="entry name" value="Electron Transport, Fmn-binding Protein, Chain A"/>
    <property type="match status" value="1"/>
</dbReference>
<dbReference type="AlphaFoldDB" id="E9SEL8"/>
<dbReference type="InterPro" id="IPR052174">
    <property type="entry name" value="Flavoredoxin"/>
</dbReference>
<keyword evidence="6" id="KW-1185">Reference proteome</keyword>
<evidence type="ECO:0000256" key="2">
    <source>
        <dbReference type="ARBA" id="ARBA00022630"/>
    </source>
</evidence>
<evidence type="ECO:0000256" key="3">
    <source>
        <dbReference type="ARBA" id="ARBA00038054"/>
    </source>
</evidence>
<sequence>MTYNKEHWKGSVITSPLPPTLVSCAHDGKVNVLTVAWTGILCTRPPVTYISVRPERYSYEMIKQSGEFVINLPTKDIIRAVDYCGVKTGAKTDKFAECGLHTEDAVKVSAPLIAECPVSIECKVREIVPLGSHDMFIADIVGIDSAQELLDESGKLCLEKAGLIAYAHGGYFELGKQLGSFGYSVRKNKKRRR</sequence>
<dbReference type="EMBL" id="ADKM02000100">
    <property type="protein sequence ID" value="EGC02289.1"/>
    <property type="molecule type" value="Genomic_DNA"/>
</dbReference>
<dbReference type="Proteomes" id="UP000004259">
    <property type="component" value="Unassembled WGS sequence"/>
</dbReference>
<dbReference type="Pfam" id="PF01613">
    <property type="entry name" value="Flavin_Reduct"/>
    <property type="match status" value="1"/>
</dbReference>
<dbReference type="GO" id="GO:0010181">
    <property type="term" value="F:FMN binding"/>
    <property type="evidence" value="ECO:0007669"/>
    <property type="project" value="InterPro"/>
</dbReference>
<dbReference type="eggNOG" id="COG1853">
    <property type="taxonomic scope" value="Bacteria"/>
</dbReference>
<dbReference type="InterPro" id="IPR012349">
    <property type="entry name" value="Split_barrel_FMN-bd"/>
</dbReference>
<keyword evidence="2" id="KW-0285">Flavoprotein</keyword>
<accession>E9SEL8</accession>
<gene>
    <name evidence="5" type="ORF">CUS_5777</name>
</gene>
<protein>
    <submittedName>
        <fullName evidence="5">Flavin reductase-like protein</fullName>
    </submittedName>
</protein>
<organism evidence="5 6">
    <name type="scientific">Ruminococcus albus 8</name>
    <dbReference type="NCBI Taxonomy" id="246199"/>
    <lineage>
        <taxon>Bacteria</taxon>
        <taxon>Bacillati</taxon>
        <taxon>Bacillota</taxon>
        <taxon>Clostridia</taxon>
        <taxon>Eubacteriales</taxon>
        <taxon>Oscillospiraceae</taxon>
        <taxon>Ruminococcus</taxon>
    </lineage>
</organism>
<feature type="domain" description="Flavin reductase like" evidence="4">
    <location>
        <begin position="15"/>
        <end position="158"/>
    </location>
</feature>
<dbReference type="SMART" id="SM00903">
    <property type="entry name" value="Flavin_Reduct"/>
    <property type="match status" value="1"/>
</dbReference>
<dbReference type="PANTHER" id="PTHR43567">
    <property type="entry name" value="FLAVOREDOXIN-RELATED-RELATED"/>
    <property type="match status" value="1"/>
</dbReference>
<evidence type="ECO:0000313" key="6">
    <source>
        <dbReference type="Proteomes" id="UP000004259"/>
    </source>
</evidence>
<evidence type="ECO:0000313" key="5">
    <source>
        <dbReference type="EMBL" id="EGC02289.1"/>
    </source>
</evidence>
<comment type="cofactor">
    <cofactor evidence="1">
        <name>FMN</name>
        <dbReference type="ChEBI" id="CHEBI:58210"/>
    </cofactor>
</comment>
<dbReference type="GO" id="GO:0016646">
    <property type="term" value="F:oxidoreductase activity, acting on the CH-NH group of donors, NAD or NADP as acceptor"/>
    <property type="evidence" value="ECO:0007669"/>
    <property type="project" value="UniProtKB-ARBA"/>
</dbReference>
<dbReference type="PROSITE" id="PS51257">
    <property type="entry name" value="PROKAR_LIPOPROTEIN"/>
    <property type="match status" value="1"/>
</dbReference>